<name>A0ABM9NVF5_9FLAO</name>
<dbReference type="InterPro" id="IPR021255">
    <property type="entry name" value="DUF2807"/>
</dbReference>
<dbReference type="RefSeq" id="WP_348710813.1">
    <property type="nucleotide sequence ID" value="NZ_CAXIXY010000003.1"/>
</dbReference>
<dbReference type="EMBL" id="CAXIXY010000003">
    <property type="protein sequence ID" value="CAL2080491.1"/>
    <property type="molecule type" value="Genomic_DNA"/>
</dbReference>
<dbReference type="Pfam" id="PF10988">
    <property type="entry name" value="DUF2807"/>
    <property type="match status" value="1"/>
</dbReference>
<comment type="caution">
    <text evidence="3">The sequence shown here is derived from an EMBL/GenBank/DDBJ whole genome shotgun (WGS) entry which is preliminary data.</text>
</comment>
<keyword evidence="1" id="KW-0732">Signal</keyword>
<dbReference type="Gene3D" id="2.160.20.120">
    <property type="match status" value="1"/>
</dbReference>
<evidence type="ECO:0000256" key="1">
    <source>
        <dbReference type="SAM" id="SignalP"/>
    </source>
</evidence>
<proteinExistence type="predicted"/>
<sequence>MKHFLYIPILLCTLICNAQTTITKSVKDFEVLKVYNGIDIELVQSEKQELIITGEKAEKVKVKESGKTLKIMMRFPETTSDGKVKAVLYFNKDISTIDANEGVTLTCKNLDQGHVEVKAQEGAFVNMVVNTKHLTVKGSSGGVIKLTGKTKNETVKLDLGATYHGYKLETENQTNVKAGSGSKAEILAGESLEAKVTFGGTILYKGEPEFFSEKKVIGGTVEQRN</sequence>
<dbReference type="Proteomes" id="UP001497416">
    <property type="component" value="Unassembled WGS sequence"/>
</dbReference>
<reference evidence="3 4" key="1">
    <citation type="submission" date="2024-05" db="EMBL/GenBank/DDBJ databases">
        <authorList>
            <person name="Duchaud E."/>
        </authorList>
    </citation>
    <scope>NUCLEOTIDE SEQUENCE [LARGE SCALE GENOMIC DNA]</scope>
    <source>
        <strain evidence="3">Ena-SAMPLE-TAB-13-05-2024-13:56:06:370-140302</strain>
    </source>
</reference>
<evidence type="ECO:0000313" key="3">
    <source>
        <dbReference type="EMBL" id="CAL2080491.1"/>
    </source>
</evidence>
<keyword evidence="4" id="KW-1185">Reference proteome</keyword>
<organism evidence="3 4">
    <name type="scientific">Tenacibaculum platacis</name>
    <dbReference type="NCBI Taxonomy" id="3137852"/>
    <lineage>
        <taxon>Bacteria</taxon>
        <taxon>Pseudomonadati</taxon>
        <taxon>Bacteroidota</taxon>
        <taxon>Flavobacteriia</taxon>
        <taxon>Flavobacteriales</taxon>
        <taxon>Flavobacteriaceae</taxon>
        <taxon>Tenacibaculum</taxon>
    </lineage>
</organism>
<feature type="domain" description="Putative auto-transporter adhesin head GIN" evidence="2">
    <location>
        <begin position="28"/>
        <end position="208"/>
    </location>
</feature>
<evidence type="ECO:0000313" key="4">
    <source>
        <dbReference type="Proteomes" id="UP001497416"/>
    </source>
</evidence>
<accession>A0ABM9NVF5</accession>
<feature type="chain" id="PRO_5047045324" evidence="1">
    <location>
        <begin position="19"/>
        <end position="225"/>
    </location>
</feature>
<protein>
    <submittedName>
        <fullName evidence="3">Autotransporter adhesin-like protein</fullName>
    </submittedName>
</protein>
<evidence type="ECO:0000259" key="2">
    <source>
        <dbReference type="Pfam" id="PF10988"/>
    </source>
</evidence>
<feature type="signal peptide" evidence="1">
    <location>
        <begin position="1"/>
        <end position="18"/>
    </location>
</feature>
<gene>
    <name evidence="3" type="ORF">T190607A01A_11038</name>
</gene>